<dbReference type="GO" id="GO:0009279">
    <property type="term" value="C:cell outer membrane"/>
    <property type="evidence" value="ECO:0007669"/>
    <property type="project" value="UniProtKB-SubCell"/>
</dbReference>
<evidence type="ECO:0000259" key="5">
    <source>
        <dbReference type="Pfam" id="PF07715"/>
    </source>
</evidence>
<keyword evidence="3" id="KW-0998">Cell outer membrane</keyword>
<evidence type="ECO:0000313" key="8">
    <source>
        <dbReference type="Proteomes" id="UP000076586"/>
    </source>
</evidence>
<reference evidence="8" key="1">
    <citation type="submission" date="2016-04" db="EMBL/GenBank/DDBJ databases">
        <title>Draft genome sequence of Paludibacter jiangxiensis strain NM7.</title>
        <authorList>
            <person name="Qiu Y."/>
            <person name="Matsuura N."/>
            <person name="Ohashi A."/>
            <person name="Tourlousse M.D."/>
            <person name="Sekiguchi Y."/>
        </authorList>
    </citation>
    <scope>NUCLEOTIDE SEQUENCE [LARGE SCALE GENOMIC DNA]</scope>
    <source>
        <strain evidence="8">NM7</strain>
    </source>
</reference>
<gene>
    <name evidence="7" type="ORF">PJIAN_3671</name>
</gene>
<comment type="caution">
    <text evidence="7">The sequence shown here is derived from an EMBL/GenBank/DDBJ whole genome shotgun (WGS) entry which is preliminary data.</text>
</comment>
<comment type="subcellular location">
    <subcellularLocation>
        <location evidence="1">Cell outer membrane</location>
    </subcellularLocation>
</comment>
<proteinExistence type="predicted"/>
<sequence length="760" mass="85338">MSVSAKSAADISATVKDSQTRQPIEFATVELLSAHDSLLIGCITDSKGYFEITPPAKTGKIRIRYLGYKNLEMAFKDRDLGTLLMEEDSKQLNEVAIKGSARQNKIDRDVFTITKELKAGTASSQELLGKLNGVNYNRYDKSISVNGSTKVLILIDGVEKDQQMAKTLSPDRIERVEVIKDPVGKYATDGYTAVINIVLKKDYSGVDFYVGNTSFFDVAGSNGSQWFVQDYGNMNLTYTYKKYNIYMSGWGYGNNFCLPFDNIKKYGNITTASDPFDFDNPNGRIKDASGSASLGGDYMLSKNQTISAEVNWSGDKQNQSFLNNLTNSNNGVFLSRSTSESMQKGHNNSLTTTITYNGKFGEKSSLTSDLRYGFGSGVSDNTYEQDNFLSASNINKSSNYIRFNAGYTYQFNPLLSMELGYGLKSQSNTNKLSGTSFSYDELKNRFSMYVSYQPLKKWKMKGGGVLETYHQNYLGESRNVSAFLPYFNLQYTASPKFNVVAKYHTFADYPSMDQLTPFKTASDSLTWNVGNPDLKTAIYQKLGLEFHIMNFITIEPYYHFDNRRIASFVSNVGKYYYISNVNADLYQRYGVQLNFTLPLSKTIFWQNWMDFYKNHLEFNGVGTTVRNSLINSTLVYVNPKIGLTAGAVLQKQLCKDAAIQGYTSNNNDLIVLFINKSLMKQKLNITLMYMPPVKMGLKYEQTNVTEAGSYYQMSRASLNLIKNLTFVEVNYHFNAGKEVKKREPVPDGDAAKKKSGGIGL</sequence>
<dbReference type="InterPro" id="IPR008969">
    <property type="entry name" value="CarboxyPept-like_regulatory"/>
</dbReference>
<dbReference type="Gene3D" id="2.40.170.20">
    <property type="entry name" value="TonB-dependent receptor, beta-barrel domain"/>
    <property type="match status" value="1"/>
</dbReference>
<dbReference type="InterPro" id="IPR012910">
    <property type="entry name" value="Plug_dom"/>
</dbReference>
<name>A0A161LEW0_9BACT</name>
<protein>
    <submittedName>
        <fullName evidence="7">Outer membrane receptor for ferrienterochelin and colicins</fullName>
    </submittedName>
</protein>
<evidence type="ECO:0000256" key="1">
    <source>
        <dbReference type="ARBA" id="ARBA00004442"/>
    </source>
</evidence>
<evidence type="ECO:0000259" key="6">
    <source>
        <dbReference type="Pfam" id="PF14905"/>
    </source>
</evidence>
<evidence type="ECO:0000256" key="3">
    <source>
        <dbReference type="ARBA" id="ARBA00023237"/>
    </source>
</evidence>
<feature type="domain" description="Outer membrane protein beta-barrel" evidence="6">
    <location>
        <begin position="380"/>
        <end position="702"/>
    </location>
</feature>
<accession>A0A161LEW0</accession>
<dbReference type="InterPro" id="IPR037066">
    <property type="entry name" value="Plug_dom_sf"/>
</dbReference>
<dbReference type="Gene3D" id="2.170.130.10">
    <property type="entry name" value="TonB-dependent receptor, plug domain"/>
    <property type="match status" value="1"/>
</dbReference>
<dbReference type="EMBL" id="BDCR01000003">
    <property type="protein sequence ID" value="GAT63345.1"/>
    <property type="molecule type" value="Genomic_DNA"/>
</dbReference>
<dbReference type="SUPFAM" id="SSF49464">
    <property type="entry name" value="Carboxypeptidase regulatory domain-like"/>
    <property type="match status" value="1"/>
</dbReference>
<dbReference type="Pfam" id="PF07715">
    <property type="entry name" value="Plug"/>
    <property type="match status" value="1"/>
</dbReference>
<keyword evidence="7" id="KW-0675">Receptor</keyword>
<evidence type="ECO:0000256" key="4">
    <source>
        <dbReference type="SAM" id="MobiDB-lite"/>
    </source>
</evidence>
<keyword evidence="8" id="KW-1185">Reference proteome</keyword>
<feature type="domain" description="TonB-dependent receptor plug" evidence="5">
    <location>
        <begin position="118"/>
        <end position="183"/>
    </location>
</feature>
<keyword evidence="2" id="KW-0472">Membrane</keyword>
<dbReference type="STRING" id="681398.PJIAN_3671"/>
<dbReference type="Pfam" id="PF13715">
    <property type="entry name" value="CarbopepD_reg_2"/>
    <property type="match status" value="1"/>
</dbReference>
<dbReference type="InterPro" id="IPR041700">
    <property type="entry name" value="OMP_b-brl_3"/>
</dbReference>
<organism evidence="7 8">
    <name type="scientific">Paludibacter jiangxiensis</name>
    <dbReference type="NCBI Taxonomy" id="681398"/>
    <lineage>
        <taxon>Bacteria</taxon>
        <taxon>Pseudomonadati</taxon>
        <taxon>Bacteroidota</taxon>
        <taxon>Bacteroidia</taxon>
        <taxon>Bacteroidales</taxon>
        <taxon>Paludibacteraceae</taxon>
        <taxon>Paludibacter</taxon>
    </lineage>
</organism>
<evidence type="ECO:0000313" key="7">
    <source>
        <dbReference type="EMBL" id="GAT63345.1"/>
    </source>
</evidence>
<feature type="region of interest" description="Disordered" evidence="4">
    <location>
        <begin position="741"/>
        <end position="760"/>
    </location>
</feature>
<dbReference type="Pfam" id="PF14905">
    <property type="entry name" value="OMP_b-brl_3"/>
    <property type="match status" value="1"/>
</dbReference>
<dbReference type="Proteomes" id="UP000076586">
    <property type="component" value="Unassembled WGS sequence"/>
</dbReference>
<dbReference type="SUPFAM" id="SSF56935">
    <property type="entry name" value="Porins"/>
    <property type="match status" value="1"/>
</dbReference>
<dbReference type="InterPro" id="IPR036942">
    <property type="entry name" value="Beta-barrel_TonB_sf"/>
</dbReference>
<feature type="compositionally biased region" description="Basic and acidic residues" evidence="4">
    <location>
        <begin position="741"/>
        <end position="752"/>
    </location>
</feature>
<reference evidence="8" key="2">
    <citation type="journal article" date="2017" name="Genome Announc.">
        <title>Draft genome sequence of Paludibacter jiangxiensis NM7(T), a propionate-producing fermentative bacterium.</title>
        <authorList>
            <person name="Qiu Y.-L."/>
            <person name="Tourlousse D.M."/>
            <person name="Matsuura N."/>
            <person name="Ohashi A."/>
            <person name="Sekiguchi Y."/>
        </authorList>
    </citation>
    <scope>NUCLEOTIDE SEQUENCE [LARGE SCALE GENOMIC DNA]</scope>
    <source>
        <strain evidence="8">NM7</strain>
    </source>
</reference>
<evidence type="ECO:0000256" key="2">
    <source>
        <dbReference type="ARBA" id="ARBA00023136"/>
    </source>
</evidence>
<dbReference type="AlphaFoldDB" id="A0A161LEW0"/>